<dbReference type="AlphaFoldDB" id="G4TJD0"/>
<dbReference type="Pfam" id="PF24883">
    <property type="entry name" value="NPHP3_N"/>
    <property type="match status" value="1"/>
</dbReference>
<protein>
    <submittedName>
        <fullName evidence="4">Related to archipelago beta form (F-box-WD40 repeat protein)</fullName>
    </submittedName>
</protein>
<dbReference type="HOGENOM" id="CLU_000288_6_5_1"/>
<proteinExistence type="predicted"/>
<dbReference type="PANTHER" id="PTHR10039:SF14">
    <property type="entry name" value="NACHT DOMAIN-CONTAINING PROTEIN"/>
    <property type="match status" value="1"/>
</dbReference>
<dbReference type="InterPro" id="IPR027417">
    <property type="entry name" value="P-loop_NTPase"/>
</dbReference>
<comment type="caution">
    <text evidence="4">The sequence shown here is derived from an EMBL/GenBank/DDBJ whole genome shotgun (WGS) entry which is preliminary data.</text>
</comment>
<organism evidence="4 5">
    <name type="scientific">Serendipita indica (strain DSM 11827)</name>
    <name type="common">Root endophyte fungus</name>
    <name type="synonym">Piriformospora indica</name>
    <dbReference type="NCBI Taxonomy" id="1109443"/>
    <lineage>
        <taxon>Eukaryota</taxon>
        <taxon>Fungi</taxon>
        <taxon>Dikarya</taxon>
        <taxon>Basidiomycota</taxon>
        <taxon>Agaricomycotina</taxon>
        <taxon>Agaricomycetes</taxon>
        <taxon>Sebacinales</taxon>
        <taxon>Serendipitaceae</taxon>
        <taxon>Serendipita</taxon>
    </lineage>
</organism>
<dbReference type="STRING" id="1109443.G4TJD0"/>
<evidence type="ECO:0000259" key="3">
    <source>
        <dbReference type="Pfam" id="PF24883"/>
    </source>
</evidence>
<dbReference type="InParanoid" id="G4TJD0"/>
<dbReference type="SUPFAM" id="SSF52540">
    <property type="entry name" value="P-loop containing nucleoside triphosphate hydrolases"/>
    <property type="match status" value="1"/>
</dbReference>
<sequence>MWSRKSKKPKKERVNAKPPRPSPQRASSNKTQLYDTANITLDAVANLAEASDVLAPLKAACRVTKSILDVKQAIDSNQEELTDLTGRLEGYISALEKQVDVFERYPPEDRAVDDAFRRPFTEYVECRFLENRLALALQYIEKRSQVTRRSAAAIRKVKIDAGVIQKFNRDIEDRHRQFMDALSTFTALRVQAIERNTKTILSDVQADASAILQLPIVAFAASSVHTTCLEGTREAVLETVWRWADDDTSEKPIFWLCDIAGSGKSTVAMSVVERWKRSGVLGGRFFFSMASGEGSTTEKFCTTLARELANYIPKLAPHIAEAVKRNPAIVRHSFDEQFRTLIIGPLCHWQRRVIIVIDAVDECKSGIQRNELLETLAVAARESVNLKIFITSRPDPVIAA</sequence>
<dbReference type="PANTHER" id="PTHR10039">
    <property type="entry name" value="AMELOGENIN"/>
    <property type="match status" value="1"/>
</dbReference>
<feature type="region of interest" description="Disordered" evidence="2">
    <location>
        <begin position="1"/>
        <end position="30"/>
    </location>
</feature>
<dbReference type="InterPro" id="IPR056884">
    <property type="entry name" value="NPHP3-like_N"/>
</dbReference>
<accession>G4TJD0</accession>
<dbReference type="Proteomes" id="UP000007148">
    <property type="component" value="Unassembled WGS sequence"/>
</dbReference>
<dbReference type="eggNOG" id="KOG0266">
    <property type="taxonomic scope" value="Eukaryota"/>
</dbReference>
<reference evidence="4 5" key="1">
    <citation type="journal article" date="2011" name="PLoS Pathog.">
        <title>Endophytic Life Strategies Decoded by Genome and Transcriptome Analyses of the Mutualistic Root Symbiont Piriformospora indica.</title>
        <authorList>
            <person name="Zuccaro A."/>
            <person name="Lahrmann U."/>
            <person name="Guldener U."/>
            <person name="Langen G."/>
            <person name="Pfiffi S."/>
            <person name="Biedenkopf D."/>
            <person name="Wong P."/>
            <person name="Samans B."/>
            <person name="Grimm C."/>
            <person name="Basiewicz M."/>
            <person name="Murat C."/>
            <person name="Martin F."/>
            <person name="Kogel K.H."/>
        </authorList>
    </citation>
    <scope>NUCLEOTIDE SEQUENCE [LARGE SCALE GENOMIC DNA]</scope>
    <source>
        <strain evidence="4 5">DSM 11827</strain>
    </source>
</reference>
<dbReference type="Gene3D" id="3.40.50.300">
    <property type="entry name" value="P-loop containing nucleotide triphosphate hydrolases"/>
    <property type="match status" value="1"/>
</dbReference>
<keyword evidence="5" id="KW-1185">Reference proteome</keyword>
<evidence type="ECO:0000313" key="5">
    <source>
        <dbReference type="Proteomes" id="UP000007148"/>
    </source>
</evidence>
<keyword evidence="1" id="KW-0677">Repeat</keyword>
<name>G4TJD0_SERID</name>
<feature type="non-terminal residue" evidence="4">
    <location>
        <position position="1"/>
    </location>
</feature>
<evidence type="ECO:0000256" key="2">
    <source>
        <dbReference type="SAM" id="MobiDB-lite"/>
    </source>
</evidence>
<dbReference type="OrthoDB" id="3269932at2759"/>
<gene>
    <name evidence="4" type="ORF">PIIN_05362</name>
</gene>
<evidence type="ECO:0000256" key="1">
    <source>
        <dbReference type="ARBA" id="ARBA00022737"/>
    </source>
</evidence>
<feature type="compositionally biased region" description="Basic residues" evidence="2">
    <location>
        <begin position="1"/>
        <end position="11"/>
    </location>
</feature>
<evidence type="ECO:0000313" key="4">
    <source>
        <dbReference type="EMBL" id="CCA71423.1"/>
    </source>
</evidence>
<feature type="domain" description="Nephrocystin 3-like N-terminal" evidence="3">
    <location>
        <begin position="232"/>
        <end position="393"/>
    </location>
</feature>
<dbReference type="EMBL" id="CAFZ01000119">
    <property type="protein sequence ID" value="CCA71423.1"/>
    <property type="molecule type" value="Genomic_DNA"/>
</dbReference>